<feature type="compositionally biased region" description="Low complexity" evidence="4">
    <location>
        <begin position="704"/>
        <end position="726"/>
    </location>
</feature>
<dbReference type="Pfam" id="PF00595">
    <property type="entry name" value="PDZ"/>
    <property type="match status" value="2"/>
</dbReference>
<dbReference type="InParanoid" id="A0A2J7Q133"/>
<evidence type="ECO:0000256" key="4">
    <source>
        <dbReference type="SAM" id="MobiDB-lite"/>
    </source>
</evidence>
<dbReference type="AlphaFoldDB" id="A0A2J7Q133"/>
<keyword evidence="3" id="KW-0966">Cell projection</keyword>
<dbReference type="PANTHER" id="PTHR23116:SF36">
    <property type="entry name" value="HARMONIN"/>
    <property type="match status" value="1"/>
</dbReference>
<dbReference type="InterPro" id="IPR001478">
    <property type="entry name" value="PDZ"/>
</dbReference>
<feature type="compositionally biased region" description="Low complexity" evidence="4">
    <location>
        <begin position="673"/>
        <end position="688"/>
    </location>
</feature>
<keyword evidence="7" id="KW-1185">Reference proteome</keyword>
<reference evidence="6 7" key="1">
    <citation type="submission" date="2017-12" db="EMBL/GenBank/DDBJ databases">
        <title>Hemimetabolous genomes reveal molecular basis of termite eusociality.</title>
        <authorList>
            <person name="Harrison M.C."/>
            <person name="Jongepier E."/>
            <person name="Robertson H.M."/>
            <person name="Arning N."/>
            <person name="Bitard-Feildel T."/>
            <person name="Chao H."/>
            <person name="Childers C.P."/>
            <person name="Dinh H."/>
            <person name="Doddapaneni H."/>
            <person name="Dugan S."/>
            <person name="Gowin J."/>
            <person name="Greiner C."/>
            <person name="Han Y."/>
            <person name="Hu H."/>
            <person name="Hughes D.S.T."/>
            <person name="Huylmans A.-K."/>
            <person name="Kemena C."/>
            <person name="Kremer L.P.M."/>
            <person name="Lee S.L."/>
            <person name="Lopez-Ezquerra A."/>
            <person name="Mallet L."/>
            <person name="Monroy-Kuhn J.M."/>
            <person name="Moser A."/>
            <person name="Murali S.C."/>
            <person name="Muzny D.M."/>
            <person name="Otani S."/>
            <person name="Piulachs M.-D."/>
            <person name="Poelchau M."/>
            <person name="Qu J."/>
            <person name="Schaub F."/>
            <person name="Wada-Katsumata A."/>
            <person name="Worley K.C."/>
            <person name="Xie Q."/>
            <person name="Ylla G."/>
            <person name="Poulsen M."/>
            <person name="Gibbs R.A."/>
            <person name="Schal C."/>
            <person name="Richards S."/>
            <person name="Belles X."/>
            <person name="Korb J."/>
            <person name="Bornberg-Bauer E."/>
        </authorList>
    </citation>
    <scope>NUCLEOTIDE SEQUENCE [LARGE SCALE GENOMIC DNA]</scope>
    <source>
        <tissue evidence="6">Whole body</tissue>
    </source>
</reference>
<accession>A0A2J7Q133</accession>
<feature type="compositionally biased region" description="Basic and acidic residues" evidence="4">
    <location>
        <begin position="615"/>
        <end position="630"/>
    </location>
</feature>
<feature type="compositionally biased region" description="Basic and acidic residues" evidence="4">
    <location>
        <begin position="534"/>
        <end position="568"/>
    </location>
</feature>
<dbReference type="OrthoDB" id="6021951at2759"/>
<comment type="caution">
    <text evidence="6">The sequence shown here is derived from an EMBL/GenBank/DDBJ whole genome shotgun (WGS) entry which is preliminary data.</text>
</comment>
<dbReference type="InterPro" id="IPR036034">
    <property type="entry name" value="PDZ_sf"/>
</dbReference>
<dbReference type="GO" id="GO:0032426">
    <property type="term" value="C:stereocilium tip"/>
    <property type="evidence" value="ECO:0007669"/>
    <property type="project" value="TreeGrafter"/>
</dbReference>
<dbReference type="STRING" id="105785.A0A2J7Q133"/>
<evidence type="ECO:0000313" key="7">
    <source>
        <dbReference type="Proteomes" id="UP000235965"/>
    </source>
</evidence>
<feature type="compositionally biased region" description="Low complexity" evidence="4">
    <location>
        <begin position="509"/>
        <end position="533"/>
    </location>
</feature>
<gene>
    <name evidence="6" type="ORF">B7P43_G02935</name>
</gene>
<evidence type="ECO:0000259" key="5">
    <source>
        <dbReference type="PROSITE" id="PS50106"/>
    </source>
</evidence>
<feature type="compositionally biased region" description="Polar residues" evidence="4">
    <location>
        <begin position="934"/>
        <end position="952"/>
    </location>
</feature>
<feature type="region of interest" description="Disordered" evidence="4">
    <location>
        <begin position="934"/>
        <end position="964"/>
    </location>
</feature>
<comment type="subcellular location">
    <subcellularLocation>
        <location evidence="1">Cell projection</location>
    </subcellularLocation>
</comment>
<proteinExistence type="predicted"/>
<feature type="compositionally biased region" description="Basic and acidic residues" evidence="4">
    <location>
        <begin position="638"/>
        <end position="654"/>
    </location>
</feature>
<dbReference type="GO" id="GO:0005929">
    <property type="term" value="C:cilium"/>
    <property type="evidence" value="ECO:0007669"/>
    <property type="project" value="TreeGrafter"/>
</dbReference>
<dbReference type="GO" id="GO:0005886">
    <property type="term" value="C:plasma membrane"/>
    <property type="evidence" value="ECO:0007669"/>
    <property type="project" value="TreeGrafter"/>
</dbReference>
<feature type="region of interest" description="Disordered" evidence="4">
    <location>
        <begin position="475"/>
        <end position="568"/>
    </location>
</feature>
<dbReference type="Gene3D" id="1.20.1160.20">
    <property type="match status" value="1"/>
</dbReference>
<dbReference type="SUPFAM" id="SSF50156">
    <property type="entry name" value="PDZ domain-like"/>
    <property type="match status" value="2"/>
</dbReference>
<feature type="region of interest" description="Disordered" evidence="4">
    <location>
        <begin position="615"/>
        <end position="732"/>
    </location>
</feature>
<protein>
    <recommendedName>
        <fullName evidence="5">PDZ domain-containing protein</fullName>
    </recommendedName>
</protein>
<dbReference type="Gene3D" id="2.30.42.10">
    <property type="match status" value="2"/>
</dbReference>
<dbReference type="InterPro" id="IPR051844">
    <property type="entry name" value="USH2_Complex_Protein"/>
</dbReference>
<feature type="domain" description="PDZ" evidence="5">
    <location>
        <begin position="264"/>
        <end position="310"/>
    </location>
</feature>
<dbReference type="GO" id="GO:0002142">
    <property type="term" value="C:stereocilia ankle link complex"/>
    <property type="evidence" value="ECO:0007669"/>
    <property type="project" value="TreeGrafter"/>
</dbReference>
<feature type="compositionally biased region" description="Basic and acidic residues" evidence="4">
    <location>
        <begin position="494"/>
        <end position="505"/>
    </location>
</feature>
<name>A0A2J7Q133_9NEOP</name>
<feature type="domain" description="PDZ" evidence="5">
    <location>
        <begin position="108"/>
        <end position="183"/>
    </location>
</feature>
<evidence type="ECO:0000256" key="1">
    <source>
        <dbReference type="ARBA" id="ARBA00004316"/>
    </source>
</evidence>
<dbReference type="EMBL" id="NEVH01019960">
    <property type="protein sequence ID" value="PNF22300.1"/>
    <property type="molecule type" value="Genomic_DNA"/>
</dbReference>
<organism evidence="6 7">
    <name type="scientific">Cryptotermes secundus</name>
    <dbReference type="NCBI Taxonomy" id="105785"/>
    <lineage>
        <taxon>Eukaryota</taxon>
        <taxon>Metazoa</taxon>
        <taxon>Ecdysozoa</taxon>
        <taxon>Arthropoda</taxon>
        <taxon>Hexapoda</taxon>
        <taxon>Insecta</taxon>
        <taxon>Pterygota</taxon>
        <taxon>Neoptera</taxon>
        <taxon>Polyneoptera</taxon>
        <taxon>Dictyoptera</taxon>
        <taxon>Blattodea</taxon>
        <taxon>Blattoidea</taxon>
        <taxon>Termitoidae</taxon>
        <taxon>Kalotermitidae</taxon>
        <taxon>Cryptotermitinae</taxon>
        <taxon>Cryptotermes</taxon>
    </lineage>
</organism>
<evidence type="ECO:0000256" key="3">
    <source>
        <dbReference type="ARBA" id="ARBA00023273"/>
    </source>
</evidence>
<keyword evidence="2" id="KW-0677">Repeat</keyword>
<dbReference type="Proteomes" id="UP000235965">
    <property type="component" value="Unassembled WGS sequence"/>
</dbReference>
<dbReference type="PROSITE" id="PS50106">
    <property type="entry name" value="PDZ"/>
    <property type="match status" value="2"/>
</dbReference>
<dbReference type="SMART" id="SM00228">
    <property type="entry name" value="PDZ"/>
    <property type="match status" value="2"/>
</dbReference>
<evidence type="ECO:0000256" key="2">
    <source>
        <dbReference type="ARBA" id="ARBA00022737"/>
    </source>
</evidence>
<sequence length="1015" mass="112204">MVNIADGNALRSVRIKGLSVIDNSEDQEKFLRVVNRYIKFRNVYQLADEINSIVTHPVRIQLFHIVRMVVPPHQQMEYCSLIPNYSAPSSVCTSDSSGGGNGQGRTRIILLHRRLTGNHHGPPNFGFSVRGGREHGTGFFVSAVEQGSEAHCQGLKIGDQIMRINGYSVVDAVHREVLSYIKNQNHLELRVRTVGMIPVKDKRTDPLTWRVVENDRSLSPPELCKAVYNGNSEDIIRDVRLFLNVAPRMKLECGICKGPEWKPGIFVQFTKENGLAREAGLQPGDQILQCNGVPFIDIPFGDAVNVLKTSQQLDLIIRKGSGLDLFPGESSGYNSSASSVNGDQSPSWSDTKRLSIVKEECVELEDRLGQLESNHCIKDWDQIEHDWEKAEPKQRRKNSPVLRVHFEENGSNHSMDETNRDMSELSLLSSGCNSVNGTDGQCSKQKCADGTKLAEIRMVSQQSETKTVVVEVHRSEEVDDSVATSKSTPTLERLTADEESKEHNSLVKSPSSNSFGSVGSSSAGSLSSAISQELQRRSQRRENEGYREPERKKDILKSIDGEKRQQHEQLMDEFKRVHRKMFAHSTVAENEGSTCCHSETAELRISGSLEERELFQRKRPQKDDKEEKVSHQRTLVTKNERTLRDQHGMSDVRDVTIVTRKNTDVPPPPPMPTSESESSSSSWKTSSPALSVASANGRPPSCPTPDYDTSSSSSVSSPAGSLSNGSKNPAHQGKLYSPSYTCINTSIKPMLNPQSRLAATNTAKNTAPTSQTTPKNADTVEMQSIESFRLKNPQSPKPRPPETYFVPVRTKKKAQNSSDTNQLTWREEQLAGKQRPVSITIGEYPSGVERRIPTRFDFLSTNVTDVKKPVSSVDSSNITCQLQSELAQTLSRSNLRKQTDSQVPLQNGISKDTASAKGTVTISVNCQHPIRNISNARPSHGYTSSPQDTNGANKIHIESNNNSRSKVSVVSTECKTQVSQLINPAIQTIADKIGKSLGTNTRMTITVPNGVQSSE</sequence>
<evidence type="ECO:0000313" key="6">
    <source>
        <dbReference type="EMBL" id="PNF22300.1"/>
    </source>
</evidence>
<dbReference type="PANTHER" id="PTHR23116">
    <property type="entry name" value="PDZ DOMAIN CONTAINING WHIRLIN AND HARMONIN-RELATED"/>
    <property type="match status" value="1"/>
</dbReference>